<keyword evidence="2" id="KW-0520">NAD</keyword>
<dbReference type="InterPro" id="IPR042106">
    <property type="entry name" value="Nuo/plastoQ_OxRdtase_6_NuoJ"/>
</dbReference>
<accession>A0ABV6YY50</accession>
<comment type="caution">
    <text evidence="3">The sequence shown here is derived from an EMBL/GenBank/DDBJ whole genome shotgun (WGS) entry which is preliminary data.</text>
</comment>
<dbReference type="Proteomes" id="UP001594351">
    <property type="component" value="Unassembled WGS sequence"/>
</dbReference>
<gene>
    <name evidence="3" type="ORF">ACFL27_13075</name>
</gene>
<feature type="transmembrane region" description="Helical" evidence="2">
    <location>
        <begin position="6"/>
        <end position="22"/>
    </location>
</feature>
<keyword evidence="2" id="KW-1133">Transmembrane helix</keyword>
<dbReference type="Pfam" id="PF00499">
    <property type="entry name" value="Oxidored_q3"/>
    <property type="match status" value="1"/>
</dbReference>
<sequence length="173" mass="19104">MIWVVFIILTLGLISSAVMVIYQKSPVHSALFLILTFLFLAGFYLLLGAEFVAFVHIIVYAGAIMVLFLFVIMLLNLKTDVRGFVHGPGKKFLALFLGGIILFLMMVMLLPRGIDAVPGAETSAKMTDTEFRQDNTESIGLLLYSRYILPFEIASILLVVAMIGGVVLTKKEI</sequence>
<dbReference type="PANTHER" id="PTHR33269:SF17">
    <property type="entry name" value="NADH-UBIQUINONE OXIDOREDUCTASE CHAIN 6"/>
    <property type="match status" value="1"/>
</dbReference>
<dbReference type="Gene3D" id="1.20.120.1200">
    <property type="entry name" value="NADH-ubiquinone/plastoquinone oxidoreductase chain 6, subunit NuoJ"/>
    <property type="match status" value="1"/>
</dbReference>
<dbReference type="InterPro" id="IPR001457">
    <property type="entry name" value="NADH_UbQ/plastoQ_OxRdtase_su6"/>
</dbReference>
<comment type="subcellular location">
    <subcellularLocation>
        <location evidence="2">Cell membrane</location>
        <topology evidence="2">Multi-pass membrane protein</topology>
    </subcellularLocation>
</comment>
<dbReference type="PANTHER" id="PTHR33269">
    <property type="entry name" value="NADH-UBIQUINONE OXIDOREDUCTASE CHAIN 6"/>
    <property type="match status" value="1"/>
</dbReference>
<feature type="transmembrane region" description="Helical" evidence="2">
    <location>
        <begin position="92"/>
        <end position="110"/>
    </location>
</feature>
<feature type="transmembrane region" description="Helical" evidence="2">
    <location>
        <begin position="29"/>
        <end position="47"/>
    </location>
</feature>
<organism evidence="3 4">
    <name type="scientific">candidate division CSSED10-310 bacterium</name>
    <dbReference type="NCBI Taxonomy" id="2855610"/>
    <lineage>
        <taxon>Bacteria</taxon>
        <taxon>Bacteria division CSSED10-310</taxon>
    </lineage>
</organism>
<keyword evidence="2" id="KW-0812">Transmembrane</keyword>
<name>A0ABV6YY50_UNCC1</name>
<keyword evidence="4" id="KW-1185">Reference proteome</keyword>
<keyword evidence="2" id="KW-1003">Cell membrane</keyword>
<proteinExistence type="inferred from homology"/>
<comment type="catalytic activity">
    <reaction evidence="2">
        <text>a quinone + NADH + 5 H(+)(in) = a quinol + NAD(+) + 4 H(+)(out)</text>
        <dbReference type="Rhea" id="RHEA:57888"/>
        <dbReference type="ChEBI" id="CHEBI:15378"/>
        <dbReference type="ChEBI" id="CHEBI:24646"/>
        <dbReference type="ChEBI" id="CHEBI:57540"/>
        <dbReference type="ChEBI" id="CHEBI:57945"/>
        <dbReference type="ChEBI" id="CHEBI:132124"/>
    </reaction>
</comment>
<evidence type="ECO:0000256" key="1">
    <source>
        <dbReference type="ARBA" id="ARBA00005698"/>
    </source>
</evidence>
<dbReference type="EC" id="7.1.1.-" evidence="2"/>
<keyword evidence="2" id="KW-0874">Quinone</keyword>
<evidence type="ECO:0000313" key="4">
    <source>
        <dbReference type="Proteomes" id="UP001594351"/>
    </source>
</evidence>
<keyword evidence="2" id="KW-0472">Membrane</keyword>
<comment type="similarity">
    <text evidence="1 2">Belongs to the complex I subunit 6 family.</text>
</comment>
<reference evidence="3 4" key="1">
    <citation type="submission" date="2024-09" db="EMBL/GenBank/DDBJ databases">
        <title>Laminarin stimulates single cell rates of sulfate reduction while oxygen inhibits transcriptomic activity in coastal marine sediment.</title>
        <authorList>
            <person name="Lindsay M."/>
            <person name="Orcutt B."/>
            <person name="Emerson D."/>
            <person name="Stepanauskas R."/>
            <person name="D'Angelo T."/>
        </authorList>
    </citation>
    <scope>NUCLEOTIDE SEQUENCE [LARGE SCALE GENOMIC DNA]</scope>
    <source>
        <strain evidence="3">SAG AM-311-K15</strain>
    </source>
</reference>
<comment type="function">
    <text evidence="2">NDH-1 shuttles electrons from NADH, via FMN and iron-sulfur (Fe-S) centers, to quinones in the respiratory chain. Couples the redox reaction to proton translocation (for every two electrons transferred, four hydrogen ions are translocated across the cytoplasmic membrane), and thus conserves the redox energy in a proton gradient.</text>
</comment>
<feature type="transmembrane region" description="Helical" evidence="2">
    <location>
        <begin position="53"/>
        <end position="72"/>
    </location>
</feature>
<protein>
    <recommendedName>
        <fullName evidence="2">NADH-quinone oxidoreductase subunit J</fullName>
        <ecNumber evidence="2">7.1.1.-</ecNumber>
    </recommendedName>
</protein>
<feature type="transmembrane region" description="Helical" evidence="2">
    <location>
        <begin position="147"/>
        <end position="168"/>
    </location>
</feature>
<evidence type="ECO:0000313" key="3">
    <source>
        <dbReference type="EMBL" id="MFC1851120.1"/>
    </source>
</evidence>
<evidence type="ECO:0000256" key="2">
    <source>
        <dbReference type="RuleBase" id="RU004429"/>
    </source>
</evidence>
<dbReference type="EMBL" id="JBHPBY010000154">
    <property type="protein sequence ID" value="MFC1851120.1"/>
    <property type="molecule type" value="Genomic_DNA"/>
</dbReference>